<dbReference type="KEGG" id="aten:116296980"/>
<accession>A0A6P8I7E0</accession>
<dbReference type="FunCoup" id="A0A6P8I7E0">
    <property type="interactions" value="901"/>
</dbReference>
<dbReference type="PANTHER" id="PTHR31749:SF3">
    <property type="entry name" value="KINETOCHORE-ASSOCIATED PROTEIN NSL1 HOMOLOG"/>
    <property type="match status" value="1"/>
</dbReference>
<dbReference type="OrthoDB" id="5973266at2759"/>
<evidence type="ECO:0000256" key="1">
    <source>
        <dbReference type="SAM" id="MobiDB-lite"/>
    </source>
</evidence>
<feature type="non-terminal residue" evidence="3">
    <location>
        <position position="1"/>
    </location>
</feature>
<dbReference type="GeneID" id="116296980"/>
<feature type="region of interest" description="Disordered" evidence="1">
    <location>
        <begin position="242"/>
        <end position="271"/>
    </location>
</feature>
<organism evidence="2 3">
    <name type="scientific">Actinia tenebrosa</name>
    <name type="common">Australian red waratah sea anemone</name>
    <dbReference type="NCBI Taxonomy" id="6105"/>
    <lineage>
        <taxon>Eukaryota</taxon>
        <taxon>Metazoa</taxon>
        <taxon>Cnidaria</taxon>
        <taxon>Anthozoa</taxon>
        <taxon>Hexacorallia</taxon>
        <taxon>Actiniaria</taxon>
        <taxon>Actiniidae</taxon>
        <taxon>Actinia</taxon>
    </lineage>
</organism>
<dbReference type="RefSeq" id="XP_031560972.1">
    <property type="nucleotide sequence ID" value="XM_031705112.1"/>
</dbReference>
<dbReference type="PANTHER" id="PTHR31749">
    <property type="entry name" value="KINETOCHORE-ASSOCIATED PROTEIN NSL1 HOMOLOG"/>
    <property type="match status" value="1"/>
</dbReference>
<dbReference type="InterPro" id="IPR013950">
    <property type="entry name" value="Mis14/Nsl1"/>
</dbReference>
<name>A0A6P8I7E0_ACTTE</name>
<feature type="compositionally biased region" description="Low complexity" evidence="1">
    <location>
        <begin position="261"/>
        <end position="271"/>
    </location>
</feature>
<sequence length="271" mass="31217">REKFKMADESKIWVEKQQTVLKIHQKLKKEISNIANAKSWDNEKKKDFEKSLFELYKDAIEESVKRNVSVNGKDWVDEPAQAAHETTSCQEQMEPLNVERKREVNDMWSALEELLRETTKKRKEYPPLITEAVKNVLQYKVQIVDAYNPSLKTDAIQSTAVNIAEDVECNQRLKQAIEDLTEISKAFPELQSKLDNLGQALATHKAMESSEVDAVLFSKNKTSTPVSRWRSSRVSRTPIRYVSPMKTNQAGKRSIKDRLSRSSSSHSYKKK</sequence>
<dbReference type="Proteomes" id="UP000515163">
    <property type="component" value="Unplaced"/>
</dbReference>
<evidence type="ECO:0000313" key="3">
    <source>
        <dbReference type="RefSeq" id="XP_031560972.1"/>
    </source>
</evidence>
<evidence type="ECO:0000313" key="2">
    <source>
        <dbReference type="Proteomes" id="UP000515163"/>
    </source>
</evidence>
<dbReference type="Pfam" id="PF08641">
    <property type="entry name" value="Mis14"/>
    <property type="match status" value="1"/>
</dbReference>
<dbReference type="GO" id="GO:0000070">
    <property type="term" value="P:mitotic sister chromatid segregation"/>
    <property type="evidence" value="ECO:0007669"/>
    <property type="project" value="InterPro"/>
</dbReference>
<dbReference type="GO" id="GO:0000444">
    <property type="term" value="C:MIS12/MIND type complex"/>
    <property type="evidence" value="ECO:0007669"/>
    <property type="project" value="TreeGrafter"/>
</dbReference>
<keyword evidence="2" id="KW-1185">Reference proteome</keyword>
<proteinExistence type="predicted"/>
<reference evidence="3" key="1">
    <citation type="submission" date="2025-08" db="UniProtKB">
        <authorList>
            <consortium name="RefSeq"/>
        </authorList>
    </citation>
    <scope>IDENTIFICATION</scope>
    <source>
        <tissue evidence="3">Tentacle</tissue>
    </source>
</reference>
<protein>
    <submittedName>
        <fullName evidence="3">Uncharacterized protein LOC116296980</fullName>
    </submittedName>
</protein>
<dbReference type="AlphaFoldDB" id="A0A6P8I7E0"/>
<dbReference type="InParanoid" id="A0A6P8I7E0"/>
<gene>
    <name evidence="3" type="primary">LOC116296980</name>
</gene>